<reference evidence="2" key="1">
    <citation type="journal article" date="2022" name="Mol. Ecol. Resour.">
        <title>The genomes of chicory, endive, great burdock and yacon provide insights into Asteraceae palaeo-polyploidization history and plant inulin production.</title>
        <authorList>
            <person name="Fan W."/>
            <person name="Wang S."/>
            <person name="Wang H."/>
            <person name="Wang A."/>
            <person name="Jiang F."/>
            <person name="Liu H."/>
            <person name="Zhao H."/>
            <person name="Xu D."/>
            <person name="Zhang Y."/>
        </authorList>
    </citation>
    <scope>NUCLEOTIDE SEQUENCE [LARGE SCALE GENOMIC DNA]</scope>
    <source>
        <strain evidence="2">cv. Yunnan</strain>
    </source>
</reference>
<keyword evidence="2" id="KW-1185">Reference proteome</keyword>
<proteinExistence type="predicted"/>
<sequence length="158" mass="18589">MPGFKLGSKHMDQVFAHLSTDFLHAHLLRLLQRIAMAMTANTNSTPGFRLFAQNKCSLQMRNKKLKFMNFISNSYMITSFLDVEWYARMVCSSFMNQKQIKLSKSIVNELGGQHEEVFNDVKLELRNYFTAKAVRTVLYQLYEMNPPRYIWLHKLNKL</sequence>
<evidence type="ECO:0000313" key="1">
    <source>
        <dbReference type="EMBL" id="KAI3814396.1"/>
    </source>
</evidence>
<organism evidence="1 2">
    <name type="scientific">Smallanthus sonchifolius</name>
    <dbReference type="NCBI Taxonomy" id="185202"/>
    <lineage>
        <taxon>Eukaryota</taxon>
        <taxon>Viridiplantae</taxon>
        <taxon>Streptophyta</taxon>
        <taxon>Embryophyta</taxon>
        <taxon>Tracheophyta</taxon>
        <taxon>Spermatophyta</taxon>
        <taxon>Magnoliopsida</taxon>
        <taxon>eudicotyledons</taxon>
        <taxon>Gunneridae</taxon>
        <taxon>Pentapetalae</taxon>
        <taxon>asterids</taxon>
        <taxon>campanulids</taxon>
        <taxon>Asterales</taxon>
        <taxon>Asteraceae</taxon>
        <taxon>Asteroideae</taxon>
        <taxon>Heliantheae alliance</taxon>
        <taxon>Millerieae</taxon>
        <taxon>Smallanthus</taxon>
    </lineage>
</organism>
<evidence type="ECO:0000313" key="2">
    <source>
        <dbReference type="Proteomes" id="UP001056120"/>
    </source>
</evidence>
<gene>
    <name evidence="1" type="ORF">L1987_19151</name>
</gene>
<accession>A0ACB9J3V4</accession>
<name>A0ACB9J3V4_9ASTR</name>
<dbReference type="Proteomes" id="UP001056120">
    <property type="component" value="Linkage Group LG06"/>
</dbReference>
<comment type="caution">
    <text evidence="1">The sequence shown here is derived from an EMBL/GenBank/DDBJ whole genome shotgun (WGS) entry which is preliminary data.</text>
</comment>
<reference evidence="1 2" key="2">
    <citation type="journal article" date="2022" name="Mol. Ecol. Resour.">
        <title>The genomes of chicory, endive, great burdock and yacon provide insights into Asteraceae paleo-polyploidization history and plant inulin production.</title>
        <authorList>
            <person name="Fan W."/>
            <person name="Wang S."/>
            <person name="Wang H."/>
            <person name="Wang A."/>
            <person name="Jiang F."/>
            <person name="Liu H."/>
            <person name="Zhao H."/>
            <person name="Xu D."/>
            <person name="Zhang Y."/>
        </authorList>
    </citation>
    <scope>NUCLEOTIDE SEQUENCE [LARGE SCALE GENOMIC DNA]</scope>
    <source>
        <strain evidence="2">cv. Yunnan</strain>
        <tissue evidence="1">Leaves</tissue>
    </source>
</reference>
<protein>
    <submittedName>
        <fullName evidence="1">Uncharacterized protein</fullName>
    </submittedName>
</protein>
<dbReference type="EMBL" id="CM042023">
    <property type="protein sequence ID" value="KAI3814396.1"/>
    <property type="molecule type" value="Genomic_DNA"/>
</dbReference>